<dbReference type="OrthoDB" id="9812295at2"/>
<dbReference type="InterPro" id="IPR005025">
    <property type="entry name" value="FMN_Rdtase-like_dom"/>
</dbReference>
<feature type="domain" description="NADPH-dependent FMN reductase-like" evidence="1">
    <location>
        <begin position="5"/>
        <end position="148"/>
    </location>
</feature>
<dbReference type="RefSeq" id="WP_116847267.1">
    <property type="nucleotide sequence ID" value="NZ_QTJU01000003.1"/>
</dbReference>
<dbReference type="GO" id="GO:0010181">
    <property type="term" value="F:FMN binding"/>
    <property type="evidence" value="ECO:0007669"/>
    <property type="project" value="TreeGrafter"/>
</dbReference>
<name>A0A3E1NJG8_9BACT</name>
<dbReference type="GO" id="GO:0016491">
    <property type="term" value="F:oxidoreductase activity"/>
    <property type="evidence" value="ECO:0007669"/>
    <property type="project" value="InterPro"/>
</dbReference>
<dbReference type="Proteomes" id="UP000261284">
    <property type="component" value="Unassembled WGS sequence"/>
</dbReference>
<reference evidence="2 3" key="1">
    <citation type="submission" date="2018-08" db="EMBL/GenBank/DDBJ databases">
        <title>Chitinophagaceae sp. K23C18032701, a novel bacterium isolated from forest soil.</title>
        <authorList>
            <person name="Wang C."/>
        </authorList>
    </citation>
    <scope>NUCLEOTIDE SEQUENCE [LARGE SCALE GENOMIC DNA]</scope>
    <source>
        <strain evidence="2 3">K23C18032701</strain>
    </source>
</reference>
<gene>
    <name evidence="2" type="ORF">DXN05_10795</name>
</gene>
<keyword evidence="3" id="KW-1185">Reference proteome</keyword>
<comment type="caution">
    <text evidence="2">The sequence shown here is derived from an EMBL/GenBank/DDBJ whole genome shotgun (WGS) entry which is preliminary data.</text>
</comment>
<evidence type="ECO:0000259" key="1">
    <source>
        <dbReference type="Pfam" id="PF03358"/>
    </source>
</evidence>
<dbReference type="GO" id="GO:0005829">
    <property type="term" value="C:cytosol"/>
    <property type="evidence" value="ECO:0007669"/>
    <property type="project" value="TreeGrafter"/>
</dbReference>
<dbReference type="AlphaFoldDB" id="A0A3E1NJG8"/>
<organism evidence="2 3">
    <name type="scientific">Deminuibacter soli</name>
    <dbReference type="NCBI Taxonomy" id="2291815"/>
    <lineage>
        <taxon>Bacteria</taxon>
        <taxon>Pseudomonadati</taxon>
        <taxon>Bacteroidota</taxon>
        <taxon>Chitinophagia</taxon>
        <taxon>Chitinophagales</taxon>
        <taxon>Chitinophagaceae</taxon>
        <taxon>Deminuibacter</taxon>
    </lineage>
</organism>
<dbReference type="PANTHER" id="PTHR30543:SF21">
    <property type="entry name" value="NAD(P)H-DEPENDENT FMN REDUCTASE LOT6"/>
    <property type="match status" value="1"/>
</dbReference>
<dbReference type="SUPFAM" id="SSF52218">
    <property type="entry name" value="Flavoproteins"/>
    <property type="match status" value="1"/>
</dbReference>
<dbReference type="InterPro" id="IPR029039">
    <property type="entry name" value="Flavoprotein-like_sf"/>
</dbReference>
<evidence type="ECO:0000313" key="2">
    <source>
        <dbReference type="EMBL" id="RFM28021.1"/>
    </source>
</evidence>
<dbReference type="EMBL" id="QTJU01000003">
    <property type="protein sequence ID" value="RFM28021.1"/>
    <property type="molecule type" value="Genomic_DNA"/>
</dbReference>
<proteinExistence type="predicted"/>
<evidence type="ECO:0000313" key="3">
    <source>
        <dbReference type="Proteomes" id="UP000261284"/>
    </source>
</evidence>
<dbReference type="Pfam" id="PF03358">
    <property type="entry name" value="FMN_red"/>
    <property type="match status" value="1"/>
</dbReference>
<dbReference type="InterPro" id="IPR050712">
    <property type="entry name" value="NAD(P)H-dep_reductase"/>
</dbReference>
<accession>A0A3E1NJG8</accession>
<sequence>MERYILAISGSLRARSFNQSLLEAVAAMQQGTDLPVLFSTSIGELPHFNPDINTEQLTPAPVKAFRNQVQDAAAVVVCTPEYAFGMPGVLKNALDWLVSSGEFTNKPTITISGSPLVTGGDKAHASLLTTLKVIGASIPEGGSISIPAVTKKIGEDGRLHDAETLEQLQSLLKLVTAASF</sequence>
<dbReference type="PANTHER" id="PTHR30543">
    <property type="entry name" value="CHROMATE REDUCTASE"/>
    <property type="match status" value="1"/>
</dbReference>
<dbReference type="Gene3D" id="3.40.50.360">
    <property type="match status" value="1"/>
</dbReference>
<protein>
    <submittedName>
        <fullName evidence="2">NAD(P)H-dependent oxidoreductase</fullName>
    </submittedName>
</protein>